<dbReference type="Proteomes" id="UP000000539">
    <property type="component" value="Chromosome 12"/>
</dbReference>
<feature type="region of interest" description="Disordered" evidence="3">
    <location>
        <begin position="553"/>
        <end position="628"/>
    </location>
</feature>
<dbReference type="FunCoup" id="A0A8V0ZP94">
    <property type="interactions" value="1"/>
</dbReference>
<dbReference type="InterPro" id="IPR025252">
    <property type="entry name" value="DUF4200"/>
</dbReference>
<evidence type="ECO:0000256" key="2">
    <source>
        <dbReference type="SAM" id="Coils"/>
    </source>
</evidence>
<feature type="coiled-coil region" evidence="2">
    <location>
        <begin position="427"/>
        <end position="486"/>
    </location>
</feature>
<dbReference type="PANTHER" id="PTHR21683">
    <property type="entry name" value="COILED-COIL DOMAIN-CONTAINING PROTEIN 42 LIKE-2-LIKE-RELATED"/>
    <property type="match status" value="1"/>
</dbReference>
<keyword evidence="6" id="KW-1185">Reference proteome</keyword>
<dbReference type="OrthoDB" id="10264063at2759"/>
<dbReference type="InterPro" id="IPR051147">
    <property type="entry name" value="CFAP_domain-containing"/>
</dbReference>
<feature type="compositionally biased region" description="Basic and acidic residues" evidence="3">
    <location>
        <begin position="561"/>
        <end position="582"/>
    </location>
</feature>
<dbReference type="Ensembl" id="ENSGALT00010051332.1">
    <property type="protein sequence ID" value="ENSGALP00010030523.1"/>
    <property type="gene ID" value="ENSGALG00010021183.1"/>
</dbReference>
<evidence type="ECO:0000313" key="5">
    <source>
        <dbReference type="Ensembl" id="ENSGALP00010030523.1"/>
    </source>
</evidence>
<feature type="domain" description="DUF4200" evidence="4">
    <location>
        <begin position="165"/>
        <end position="283"/>
    </location>
</feature>
<reference evidence="5" key="3">
    <citation type="submission" date="2025-09" db="UniProtKB">
        <authorList>
            <consortium name="Ensembl"/>
        </authorList>
    </citation>
    <scope>IDENTIFICATION</scope>
    <source>
        <strain evidence="5">broiler</strain>
    </source>
</reference>
<dbReference type="AlphaFoldDB" id="A0A8V0ZP94"/>
<dbReference type="CTD" id="348807"/>
<evidence type="ECO:0000256" key="3">
    <source>
        <dbReference type="SAM" id="MobiDB-lite"/>
    </source>
</evidence>
<organism evidence="5 6">
    <name type="scientific">Gallus gallus</name>
    <name type="common">Chicken</name>
    <dbReference type="NCBI Taxonomy" id="9031"/>
    <lineage>
        <taxon>Eukaryota</taxon>
        <taxon>Metazoa</taxon>
        <taxon>Chordata</taxon>
        <taxon>Craniata</taxon>
        <taxon>Vertebrata</taxon>
        <taxon>Euteleostomi</taxon>
        <taxon>Archelosauria</taxon>
        <taxon>Archosauria</taxon>
        <taxon>Dinosauria</taxon>
        <taxon>Saurischia</taxon>
        <taxon>Theropoda</taxon>
        <taxon>Coelurosauria</taxon>
        <taxon>Aves</taxon>
        <taxon>Neognathae</taxon>
        <taxon>Galloanserae</taxon>
        <taxon>Galliformes</taxon>
        <taxon>Phasianidae</taxon>
        <taxon>Phasianinae</taxon>
        <taxon>Gallus</taxon>
    </lineage>
</organism>
<dbReference type="PANTHER" id="PTHR21683:SF3">
    <property type="entry name" value="CILIA AND FLAGELLA ASSOCIATED PROTEIN 100"/>
    <property type="match status" value="1"/>
</dbReference>
<dbReference type="RefSeq" id="XP_040502648.1">
    <property type="nucleotide sequence ID" value="XM_040646714.2"/>
</dbReference>
<feature type="compositionally biased region" description="Basic and acidic residues" evidence="3">
    <location>
        <begin position="298"/>
        <end position="310"/>
    </location>
</feature>
<dbReference type="GeneTree" id="ENSGT00940000153110"/>
<evidence type="ECO:0000256" key="1">
    <source>
        <dbReference type="ARBA" id="ARBA00023054"/>
    </source>
</evidence>
<feature type="region of interest" description="Disordered" evidence="3">
    <location>
        <begin position="1"/>
        <end position="26"/>
    </location>
</feature>
<feature type="compositionally biased region" description="Acidic residues" evidence="3">
    <location>
        <begin position="385"/>
        <end position="395"/>
    </location>
</feature>
<feature type="coiled-coil region" evidence="2">
    <location>
        <begin position="179"/>
        <end position="206"/>
    </location>
</feature>
<reference evidence="5" key="2">
    <citation type="submission" date="2025-08" db="UniProtKB">
        <authorList>
            <consortium name="Ensembl"/>
        </authorList>
    </citation>
    <scope>IDENTIFICATION</scope>
    <source>
        <strain evidence="5">broiler</strain>
    </source>
</reference>
<accession>A0A8V0ZP94</accession>
<keyword evidence="1 2" id="KW-0175">Coiled coil</keyword>
<feature type="compositionally biased region" description="Basic and acidic residues" evidence="3">
    <location>
        <begin position="604"/>
        <end position="628"/>
    </location>
</feature>
<feature type="region of interest" description="Disordered" evidence="3">
    <location>
        <begin position="292"/>
        <end position="324"/>
    </location>
</feature>
<sequence>MSVLSSNHSALSQETHSAYSAGTTSESVMPSVYEESVCESLSSKPGMETYLVSELSEEDEEPIYKNPFTIPPDIDIFAIRNKERKKAKAERERMKTMKIHEKMTYSVKNKAKERGLRKALKKEEEEENRKQETDEERLKALQECLSWKIAIKKDYPLEKETFRDYINDRREIFLLEYAIAVKREEIQKLEKIAKKEERKLEKAEYNLEKDIAIFDEFLKENHKSSVQALKIAEKESAAKAKKIVQIHAIGSQIMSLQSDITRFENSLREYKMYRDFLYQLSPKEWQEEYEKKHGKQLKTADKESASEKSKCRGRAAHSSGGQPHAPSVHLLLCPGLTIEMNTNAIDVPSSLLSVESVNSSLSPGTRPQLKSLLKPLSTENLNSSEDQESEICSDEDEEPELYFTDPQQLLSVFAEMEEQNFSYLCNFQETQKEINELQHTFINAQQRKDRERAQLKEVSLTLKSTVTKLEERAADLKLRVEDFSSEHKVDVQDKMLASLGRKVREVYGHCIGESREGMETMEMLAAIEKKLIELLDNLERIPPAKIAEIEKAKKRERRKRLREEKEQQQKQMQEERLQRALERAQANIEKKTGRRLMFRSSPPARKEKKEQSQEQRDKEKEEMLYYFT</sequence>
<dbReference type="GO" id="GO:0036064">
    <property type="term" value="C:ciliary basal body"/>
    <property type="evidence" value="ECO:0007669"/>
    <property type="project" value="Ensembl"/>
</dbReference>
<feature type="region of interest" description="Disordered" evidence="3">
    <location>
        <begin position="114"/>
        <end position="133"/>
    </location>
</feature>
<protein>
    <submittedName>
        <fullName evidence="5">Cilia and flagella associated protein 100</fullName>
    </submittedName>
</protein>
<name>A0A8V0ZP94_CHICK</name>
<feature type="region of interest" description="Disordered" evidence="3">
    <location>
        <begin position="375"/>
        <end position="395"/>
    </location>
</feature>
<reference evidence="5" key="1">
    <citation type="submission" date="2020-11" db="EMBL/GenBank/DDBJ databases">
        <title>Gallus gallus (Chicken) genome, bGalGal1, GRCg7b, maternal haplotype autosomes + Z &amp; W.</title>
        <authorList>
            <person name="Warren W."/>
            <person name="Formenti G."/>
            <person name="Fedrigo O."/>
            <person name="Haase B."/>
            <person name="Mountcastle J."/>
            <person name="Balacco J."/>
            <person name="Tracey A."/>
            <person name="Schneider V."/>
            <person name="Okimoto R."/>
            <person name="Cheng H."/>
            <person name="Hawken R."/>
            <person name="Howe K."/>
            <person name="Jarvis E.D."/>
        </authorList>
    </citation>
    <scope>NUCLEOTIDE SEQUENCE [LARGE SCALE GENOMIC DNA]</scope>
    <source>
        <strain evidence="5">Broiler</strain>
    </source>
</reference>
<dbReference type="GeneID" id="427589"/>
<evidence type="ECO:0000313" key="6">
    <source>
        <dbReference type="Proteomes" id="UP000000539"/>
    </source>
</evidence>
<proteinExistence type="predicted"/>
<dbReference type="Pfam" id="PF13863">
    <property type="entry name" value="DUF4200"/>
    <property type="match status" value="1"/>
</dbReference>
<gene>
    <name evidence="5" type="primary">CFAP100</name>
</gene>
<dbReference type="SMR" id="A0A8V0ZP94"/>
<evidence type="ECO:0000259" key="4">
    <source>
        <dbReference type="Pfam" id="PF13863"/>
    </source>
</evidence>